<accession>A0A3L7E5G3</accession>
<dbReference type="GO" id="GO:0005829">
    <property type="term" value="C:cytosol"/>
    <property type="evidence" value="ECO:0007669"/>
    <property type="project" value="TreeGrafter"/>
</dbReference>
<evidence type="ECO:0000259" key="4">
    <source>
        <dbReference type="PROSITE" id="PS01124"/>
    </source>
</evidence>
<reference evidence="5 6" key="1">
    <citation type="submission" date="2018-07" db="EMBL/GenBank/DDBJ databases">
        <title>Halioglobus sp. genome submission.</title>
        <authorList>
            <person name="Ye M.-Q."/>
            <person name="Du Z.-J."/>
        </authorList>
    </citation>
    <scope>NUCLEOTIDE SEQUENCE [LARGE SCALE GENOMIC DNA]</scope>
    <source>
        <strain evidence="5 6">U0301</strain>
    </source>
</reference>
<dbReference type="RefSeq" id="WP_117952430.1">
    <property type="nucleotide sequence ID" value="NZ_QRAN01000001.1"/>
</dbReference>
<dbReference type="PANTHER" id="PTHR47894">
    <property type="entry name" value="HTH-TYPE TRANSCRIPTIONAL REGULATOR GADX"/>
    <property type="match status" value="1"/>
</dbReference>
<gene>
    <name evidence="5" type="ORF">DWB85_01595</name>
</gene>
<dbReference type="PROSITE" id="PS01124">
    <property type="entry name" value="HTH_ARAC_FAMILY_2"/>
    <property type="match status" value="1"/>
</dbReference>
<dbReference type="PRINTS" id="PR00032">
    <property type="entry name" value="HTHARAC"/>
</dbReference>
<dbReference type="EMBL" id="QRAN01000001">
    <property type="protein sequence ID" value="RLQ23872.1"/>
    <property type="molecule type" value="Genomic_DNA"/>
</dbReference>
<dbReference type="GO" id="GO:0003700">
    <property type="term" value="F:DNA-binding transcription factor activity"/>
    <property type="evidence" value="ECO:0007669"/>
    <property type="project" value="InterPro"/>
</dbReference>
<dbReference type="Pfam" id="PF12625">
    <property type="entry name" value="Arabinose_bd"/>
    <property type="match status" value="1"/>
</dbReference>
<dbReference type="OrthoDB" id="6816069at2"/>
<dbReference type="InterPro" id="IPR009057">
    <property type="entry name" value="Homeodomain-like_sf"/>
</dbReference>
<evidence type="ECO:0000256" key="3">
    <source>
        <dbReference type="ARBA" id="ARBA00023163"/>
    </source>
</evidence>
<keyword evidence="6" id="KW-1185">Reference proteome</keyword>
<dbReference type="SMART" id="SM00342">
    <property type="entry name" value="HTH_ARAC"/>
    <property type="match status" value="1"/>
</dbReference>
<dbReference type="Gene3D" id="1.10.10.60">
    <property type="entry name" value="Homeodomain-like"/>
    <property type="match status" value="1"/>
</dbReference>
<dbReference type="InterPro" id="IPR018060">
    <property type="entry name" value="HTH_AraC"/>
</dbReference>
<dbReference type="InterPro" id="IPR020449">
    <property type="entry name" value="Tscrpt_reg_AraC-type_HTH"/>
</dbReference>
<comment type="caution">
    <text evidence="5">The sequence shown here is derived from an EMBL/GenBank/DDBJ whole genome shotgun (WGS) entry which is preliminary data.</text>
</comment>
<name>A0A3L7E5G3_9GAMM</name>
<dbReference type="PANTHER" id="PTHR47894:SF1">
    <property type="entry name" value="HTH-TYPE TRANSCRIPTIONAL REGULATOR VQSM"/>
    <property type="match status" value="1"/>
</dbReference>
<sequence>MPNSIPVLYAQSLLRLAPVAPEELKAELRSLNLPLVLLEDRSVADARISVDDYGKLFIHLVRKIQDSLPGNSADAEDIRNFSAYRMMFQAMLHARHLGQALQRASIYFKRLQSHGESFELVEDGDTVYCRFIFARNPERALASPENFSMEHLHWLPGMTGQILSMAMWHRVCGWFIGSFIDLQGIEMLEQGSGGKDYSEVFGLPVKFSAEHDAFSFHRRFLDFPIVQNEDSLDTMLATYPAELFKISPEEHSLAVRIRNLIGNDFRRPLPSLQEIAQRLHMTTPTLHRRLREEGTSFQQIKDQCRRDAAIGYLTSSELTSAELSELMGFSDSSTFHRAFKKWTGLTPQDYRASHCG</sequence>
<dbReference type="InterPro" id="IPR032687">
    <property type="entry name" value="AraC-type_N"/>
</dbReference>
<keyword evidence="1" id="KW-0805">Transcription regulation</keyword>
<keyword evidence="3" id="KW-0804">Transcription</keyword>
<organism evidence="5 6">
    <name type="scientific">Seongchinamella sediminis</name>
    <dbReference type="NCBI Taxonomy" id="2283635"/>
    <lineage>
        <taxon>Bacteria</taxon>
        <taxon>Pseudomonadati</taxon>
        <taxon>Pseudomonadota</taxon>
        <taxon>Gammaproteobacteria</taxon>
        <taxon>Cellvibrionales</taxon>
        <taxon>Halieaceae</taxon>
        <taxon>Seongchinamella</taxon>
    </lineage>
</organism>
<protein>
    <submittedName>
        <fullName evidence="5">Helix-turn-helix domain-containing protein</fullName>
    </submittedName>
</protein>
<keyword evidence="2" id="KW-0238">DNA-binding</keyword>
<dbReference type="Pfam" id="PF12833">
    <property type="entry name" value="HTH_18"/>
    <property type="match status" value="1"/>
</dbReference>
<proteinExistence type="predicted"/>
<dbReference type="AlphaFoldDB" id="A0A3L7E5G3"/>
<evidence type="ECO:0000313" key="6">
    <source>
        <dbReference type="Proteomes" id="UP000265509"/>
    </source>
</evidence>
<dbReference type="GO" id="GO:0000976">
    <property type="term" value="F:transcription cis-regulatory region binding"/>
    <property type="evidence" value="ECO:0007669"/>
    <property type="project" value="TreeGrafter"/>
</dbReference>
<evidence type="ECO:0000256" key="1">
    <source>
        <dbReference type="ARBA" id="ARBA00023015"/>
    </source>
</evidence>
<feature type="domain" description="HTH araC/xylS-type" evidence="4">
    <location>
        <begin position="255"/>
        <end position="353"/>
    </location>
</feature>
<evidence type="ECO:0000256" key="2">
    <source>
        <dbReference type="ARBA" id="ARBA00023125"/>
    </source>
</evidence>
<dbReference type="Proteomes" id="UP000265509">
    <property type="component" value="Unassembled WGS sequence"/>
</dbReference>
<dbReference type="SUPFAM" id="SSF46689">
    <property type="entry name" value="Homeodomain-like"/>
    <property type="match status" value="1"/>
</dbReference>
<evidence type="ECO:0000313" key="5">
    <source>
        <dbReference type="EMBL" id="RLQ23872.1"/>
    </source>
</evidence>